<evidence type="ECO:0000256" key="7">
    <source>
        <dbReference type="ARBA" id="ARBA00022989"/>
    </source>
</evidence>
<evidence type="ECO:0000256" key="3">
    <source>
        <dbReference type="ARBA" id="ARBA00022448"/>
    </source>
</evidence>
<evidence type="ECO:0000313" key="12">
    <source>
        <dbReference type="Proteomes" id="UP000184185"/>
    </source>
</evidence>
<dbReference type="PRINTS" id="PR01853">
    <property type="entry name" value="YAJCTRNLCASE"/>
</dbReference>
<dbReference type="Pfam" id="PF02699">
    <property type="entry name" value="YajC"/>
    <property type="match status" value="1"/>
</dbReference>
<dbReference type="GO" id="GO:0005886">
    <property type="term" value="C:plasma membrane"/>
    <property type="evidence" value="ECO:0007669"/>
    <property type="project" value="UniProtKB-SubCell"/>
</dbReference>
<dbReference type="RefSeq" id="WP_072912257.1">
    <property type="nucleotide sequence ID" value="NZ_FQYQ01000002.1"/>
</dbReference>
<keyword evidence="4" id="KW-1003">Cell membrane</keyword>
<evidence type="ECO:0000313" key="11">
    <source>
        <dbReference type="EMBL" id="SHI48688.1"/>
    </source>
</evidence>
<evidence type="ECO:0000256" key="8">
    <source>
        <dbReference type="ARBA" id="ARBA00023010"/>
    </source>
</evidence>
<evidence type="ECO:0000256" key="10">
    <source>
        <dbReference type="SAM" id="Phobius"/>
    </source>
</evidence>
<dbReference type="OrthoDB" id="9800132at2"/>
<keyword evidence="6" id="KW-0653">Protein transport</keyword>
<evidence type="ECO:0000256" key="4">
    <source>
        <dbReference type="ARBA" id="ARBA00022475"/>
    </source>
</evidence>
<keyword evidence="7 10" id="KW-1133">Transmembrane helix</keyword>
<keyword evidence="12" id="KW-1185">Reference proteome</keyword>
<keyword evidence="9 10" id="KW-0472">Membrane</keyword>
<dbReference type="STRING" id="185007.SAMN02910350_00739"/>
<dbReference type="Proteomes" id="UP000184185">
    <property type="component" value="Unassembled WGS sequence"/>
</dbReference>
<evidence type="ECO:0000256" key="6">
    <source>
        <dbReference type="ARBA" id="ARBA00022927"/>
    </source>
</evidence>
<organism evidence="11 12">
    <name type="scientific">Pseudobutyrivibrio xylanivorans DSM 14809</name>
    <dbReference type="NCBI Taxonomy" id="1123012"/>
    <lineage>
        <taxon>Bacteria</taxon>
        <taxon>Bacillati</taxon>
        <taxon>Bacillota</taxon>
        <taxon>Clostridia</taxon>
        <taxon>Lachnospirales</taxon>
        <taxon>Lachnospiraceae</taxon>
        <taxon>Pseudobutyrivibrio</taxon>
    </lineage>
</organism>
<accession>A0A1M6BJC5</accession>
<keyword evidence="3" id="KW-0813">Transport</keyword>
<gene>
    <name evidence="11" type="ORF">SAMN02745725_00491</name>
</gene>
<comment type="subcellular location">
    <subcellularLocation>
        <location evidence="1">Cell membrane</location>
        <topology evidence="1">Single-pass membrane protein</topology>
    </subcellularLocation>
</comment>
<keyword evidence="8" id="KW-0811">Translocation</keyword>
<dbReference type="AlphaFoldDB" id="A0A1M6BJC5"/>
<evidence type="ECO:0000256" key="1">
    <source>
        <dbReference type="ARBA" id="ARBA00004162"/>
    </source>
</evidence>
<dbReference type="PANTHER" id="PTHR33909:SF1">
    <property type="entry name" value="SEC TRANSLOCON ACCESSORY COMPLEX SUBUNIT YAJC"/>
    <property type="match status" value="1"/>
</dbReference>
<evidence type="ECO:0000256" key="9">
    <source>
        <dbReference type="ARBA" id="ARBA00023136"/>
    </source>
</evidence>
<name>A0A1M6BJC5_PSEXY</name>
<evidence type="ECO:0000256" key="5">
    <source>
        <dbReference type="ARBA" id="ARBA00022692"/>
    </source>
</evidence>
<proteinExistence type="inferred from homology"/>
<evidence type="ECO:0000256" key="2">
    <source>
        <dbReference type="ARBA" id="ARBA00006742"/>
    </source>
</evidence>
<dbReference type="InterPro" id="IPR003849">
    <property type="entry name" value="Preprotein_translocase_YajC"/>
</dbReference>
<dbReference type="SMART" id="SM01323">
    <property type="entry name" value="YajC"/>
    <property type="match status" value="1"/>
</dbReference>
<keyword evidence="5 10" id="KW-0812">Transmembrane</keyword>
<protein>
    <submittedName>
        <fullName evidence="11">Preprotein translocase subunit YajC</fullName>
    </submittedName>
</protein>
<dbReference type="PANTHER" id="PTHR33909">
    <property type="entry name" value="SEC TRANSLOCON ACCESSORY COMPLEX SUBUNIT YAJC"/>
    <property type="match status" value="1"/>
</dbReference>
<dbReference type="GO" id="GO:0015031">
    <property type="term" value="P:protein transport"/>
    <property type="evidence" value="ECO:0007669"/>
    <property type="project" value="UniProtKB-KW"/>
</dbReference>
<feature type="transmembrane region" description="Helical" evidence="10">
    <location>
        <begin position="6"/>
        <end position="23"/>
    </location>
</feature>
<comment type="similarity">
    <text evidence="2">Belongs to the YajC family.</text>
</comment>
<reference evidence="11 12" key="1">
    <citation type="submission" date="2016-11" db="EMBL/GenBank/DDBJ databases">
        <authorList>
            <person name="Jaros S."/>
            <person name="Januszkiewicz K."/>
            <person name="Wedrychowicz H."/>
        </authorList>
    </citation>
    <scope>NUCLEOTIDE SEQUENCE [LARGE SCALE GENOMIC DNA]</scope>
    <source>
        <strain evidence="11 12">DSM 14809</strain>
    </source>
</reference>
<sequence>MNSSISLIIWVVVLFVFMYFFMIRPQQKEQKEKTAMMSSLSVGDTILTTSGFYGVIIAIPDDSTVIVEFGSNKNCRIPMTKNAIAQVEKPEDAVKTTEK</sequence>
<dbReference type="NCBIfam" id="TIGR00739">
    <property type="entry name" value="yajC"/>
    <property type="match status" value="1"/>
</dbReference>
<dbReference type="EMBL" id="FQYQ01000002">
    <property type="protein sequence ID" value="SHI48688.1"/>
    <property type="molecule type" value="Genomic_DNA"/>
</dbReference>